<dbReference type="EMBL" id="VTFX01000004">
    <property type="protein sequence ID" value="KAD3633180.1"/>
    <property type="molecule type" value="Genomic_DNA"/>
</dbReference>
<gene>
    <name evidence="2" type="ORF">GD627_10170</name>
</gene>
<evidence type="ECO:0000313" key="2">
    <source>
        <dbReference type="EMBL" id="KAD3633180.1"/>
    </source>
</evidence>
<evidence type="ECO:0000259" key="1">
    <source>
        <dbReference type="Pfam" id="PF04213"/>
    </source>
</evidence>
<protein>
    <recommendedName>
        <fullName evidence="1">Htaa domain-containing protein</fullName>
    </recommendedName>
</protein>
<organism evidence="2 3">
    <name type="scientific">Arthrobacter yangruifuii</name>
    <dbReference type="NCBI Taxonomy" id="2606616"/>
    <lineage>
        <taxon>Bacteria</taxon>
        <taxon>Bacillati</taxon>
        <taxon>Actinomycetota</taxon>
        <taxon>Actinomycetes</taxon>
        <taxon>Micrococcales</taxon>
        <taxon>Micrococcaceae</taxon>
        <taxon>Arthrobacter</taxon>
    </lineage>
</organism>
<name>A0A5N6MI00_9MICC</name>
<dbReference type="Pfam" id="PF04213">
    <property type="entry name" value="HtaA"/>
    <property type="match status" value="1"/>
</dbReference>
<dbReference type="Proteomes" id="UP000326852">
    <property type="component" value="Unassembled WGS sequence"/>
</dbReference>
<evidence type="ECO:0000313" key="3">
    <source>
        <dbReference type="Proteomes" id="UP000326852"/>
    </source>
</evidence>
<reference evidence="2 3" key="1">
    <citation type="submission" date="2019-08" db="EMBL/GenBank/DDBJ databases">
        <title>Arthrobacter sp. nov., isolated from plateau pika and Tibetan wild ass.</title>
        <authorList>
            <person name="Ge Y."/>
        </authorList>
    </citation>
    <scope>NUCLEOTIDE SEQUENCE [LARGE SCALE GENOMIC DNA]</scope>
    <source>
        <strain evidence="2 3">785</strain>
    </source>
</reference>
<feature type="domain" description="Htaa" evidence="1">
    <location>
        <begin position="9"/>
        <end position="152"/>
    </location>
</feature>
<comment type="caution">
    <text evidence="2">The sequence shown here is derived from an EMBL/GenBank/DDBJ whole genome shotgun (WGS) entry which is preliminary data.</text>
</comment>
<sequence length="158" mass="17544">MHKHTETVGSLSWGIKDSFRDYVSRQADFSLTVSDHASIGPGNVIQFPVKAGSGNVVWMSEGWAVFVAHGGMMRLSLKNPVVRWSDLDLVLAFEFDSGMDGTQPEHFEVARLVEVSTQDTTRRTYRSFLLPDAVGMFNEMYDPGSELDVVTVAMEATH</sequence>
<dbReference type="InterPro" id="IPR007331">
    <property type="entry name" value="Htaa"/>
</dbReference>
<dbReference type="RefSeq" id="WP_152272387.1">
    <property type="nucleotide sequence ID" value="NZ_VTFX01000004.1"/>
</dbReference>
<accession>A0A5N6MI00</accession>
<keyword evidence="3" id="KW-1185">Reference proteome</keyword>
<dbReference type="AlphaFoldDB" id="A0A5N6MI00"/>
<proteinExistence type="predicted"/>